<keyword evidence="3" id="KW-1185">Reference proteome</keyword>
<keyword evidence="1" id="KW-1133">Transmembrane helix</keyword>
<keyword evidence="1" id="KW-0472">Membrane</keyword>
<reference evidence="2" key="2">
    <citation type="submission" date="2014-03" db="EMBL/GenBank/DDBJ databases">
        <title>The whipworm genome and dual-species transcriptomics of an intimate host-pathogen interaction.</title>
        <authorList>
            <person name="Foth B.J."/>
            <person name="Tsai I.J."/>
            <person name="Reid A.J."/>
            <person name="Bancroft A.J."/>
            <person name="Nichol S."/>
            <person name="Tracey A."/>
            <person name="Holroyd N."/>
            <person name="Cotton J.A."/>
            <person name="Stanley E.J."/>
            <person name="Zarowiecki M."/>
            <person name="Liu J.Z."/>
            <person name="Huckvale T."/>
            <person name="Cooper P.J."/>
            <person name="Grencis R.K."/>
            <person name="Berriman M."/>
        </authorList>
    </citation>
    <scope>NUCLEOTIDE SEQUENCE [LARGE SCALE GENOMIC DNA]</scope>
</reference>
<reference evidence="2" key="1">
    <citation type="submission" date="2014-01" db="EMBL/GenBank/DDBJ databases">
        <authorList>
            <person name="Aslett M."/>
        </authorList>
    </citation>
    <scope>NUCLEOTIDE SEQUENCE</scope>
</reference>
<evidence type="ECO:0000313" key="2">
    <source>
        <dbReference type="EMBL" id="CDW53658.1"/>
    </source>
</evidence>
<keyword evidence="1" id="KW-0812">Transmembrane</keyword>
<sequence length="288" mass="31533">MPVTDRDVGSPPDAIAGSYYYYYYYNYYGHPSFCLSELVVVVVVVAVASNGYKRSDESIQRAEVPIGEQCSYRVFRSQAGVIIHCVNDFAMGKSSRSLELGPDEIVELSALPAQGREADECWEKRWKKVLATVSLVVFLLGCLAAAGRNDPAVDRTGEKKLACHLDNVCVFSTWSARNCYSQAPLAMDDNDDIVGGGEELLLGIKCRLFGRNVAPLIDRHTVIDQAVQEALVFVPSLLAYCCSDCFFSKRANSGRLYTAQEAVLLFGQQCCKHHPSSSSSLVGRGSSP</sequence>
<feature type="transmembrane region" description="Helical" evidence="1">
    <location>
        <begin position="129"/>
        <end position="147"/>
    </location>
</feature>
<dbReference type="Proteomes" id="UP000030665">
    <property type="component" value="Unassembled WGS sequence"/>
</dbReference>
<feature type="transmembrane region" description="Helical" evidence="1">
    <location>
        <begin position="27"/>
        <end position="48"/>
    </location>
</feature>
<proteinExistence type="predicted"/>
<dbReference type="EMBL" id="HG805862">
    <property type="protein sequence ID" value="CDW53658.1"/>
    <property type="molecule type" value="Genomic_DNA"/>
</dbReference>
<protein>
    <submittedName>
        <fullName evidence="2">Uncharacterized protein</fullName>
    </submittedName>
</protein>
<organism evidence="2 3">
    <name type="scientific">Trichuris trichiura</name>
    <name type="common">Whipworm</name>
    <name type="synonym">Trichocephalus trichiurus</name>
    <dbReference type="NCBI Taxonomy" id="36087"/>
    <lineage>
        <taxon>Eukaryota</taxon>
        <taxon>Metazoa</taxon>
        <taxon>Ecdysozoa</taxon>
        <taxon>Nematoda</taxon>
        <taxon>Enoplea</taxon>
        <taxon>Dorylaimia</taxon>
        <taxon>Trichinellida</taxon>
        <taxon>Trichuridae</taxon>
        <taxon>Trichuris</taxon>
    </lineage>
</organism>
<evidence type="ECO:0000256" key="1">
    <source>
        <dbReference type="SAM" id="Phobius"/>
    </source>
</evidence>
<name>A0A077Z1X1_TRITR</name>
<evidence type="ECO:0000313" key="3">
    <source>
        <dbReference type="Proteomes" id="UP000030665"/>
    </source>
</evidence>
<accession>A0A077Z1X1</accession>
<dbReference type="AlphaFoldDB" id="A0A077Z1X1"/>
<gene>
    <name evidence="2" type="ORF">TTRE_0000192301</name>
</gene>